<name>A0AAD4CTA9_ASPNN</name>
<evidence type="ECO:0000313" key="8">
    <source>
        <dbReference type="Proteomes" id="UP001194746"/>
    </source>
</evidence>
<evidence type="ECO:0000313" key="7">
    <source>
        <dbReference type="EMBL" id="KAF9892329.1"/>
    </source>
</evidence>
<keyword evidence="8" id="KW-1185">Reference proteome</keyword>
<dbReference type="Proteomes" id="UP001194746">
    <property type="component" value="Unassembled WGS sequence"/>
</dbReference>
<keyword evidence="3 5" id="KW-0863">Zinc-finger</keyword>
<evidence type="ECO:0000256" key="2">
    <source>
        <dbReference type="ARBA" id="ARBA00022737"/>
    </source>
</evidence>
<proteinExistence type="predicted"/>
<dbReference type="PROSITE" id="PS00028">
    <property type="entry name" value="ZINC_FINGER_C2H2_1"/>
    <property type="match status" value="3"/>
</dbReference>
<dbReference type="InterPro" id="IPR036236">
    <property type="entry name" value="Znf_C2H2_sf"/>
</dbReference>
<dbReference type="InterPro" id="IPR022755">
    <property type="entry name" value="Znf_C2H2_jaz"/>
</dbReference>
<keyword evidence="2" id="KW-0677">Repeat</keyword>
<sequence>MYECEICLSTFYDRWELSTHVNAYGHGHECESCYRVFLTQRACNQHMNATDHWAPRYDCDTCSSTFTSQNAANQHMQDRGHWKNYCAECDRRFQNENNLRMHLNSKTHRANSICCPFCKATYTVASGLIHHLERGSCPAAPNLNRETILRFTRQMDRNGSITIRQIEWKDEEVSYSATDHAFNGTYWECYICHRMFKSHISPNQHLNSPAHKQNVYHCPNMKSACGKEFSTLAALFNRLESETCSFIRFEKVQRSVHNVIQGRGLLT</sequence>
<dbReference type="PROSITE" id="PS50157">
    <property type="entry name" value="ZINC_FINGER_C2H2_2"/>
    <property type="match status" value="2"/>
</dbReference>
<dbReference type="PANTHER" id="PTHR24379:SF121">
    <property type="entry name" value="C2H2-TYPE DOMAIN-CONTAINING PROTEIN"/>
    <property type="match status" value="1"/>
</dbReference>
<evidence type="ECO:0000259" key="6">
    <source>
        <dbReference type="PROSITE" id="PS50157"/>
    </source>
</evidence>
<evidence type="ECO:0000256" key="5">
    <source>
        <dbReference type="PROSITE-ProRule" id="PRU00042"/>
    </source>
</evidence>
<comment type="caution">
    <text evidence="7">The sequence shown here is derived from an EMBL/GenBank/DDBJ whole genome shotgun (WGS) entry which is preliminary data.</text>
</comment>
<reference evidence="7" key="1">
    <citation type="journal article" date="2019" name="Beilstein J. Org. Chem.">
        <title>Nanangenines: drimane sesquiterpenoids as the dominant metabolite cohort of a novel Australian fungus, Aspergillus nanangensis.</title>
        <authorList>
            <person name="Lacey H.J."/>
            <person name="Gilchrist C.L.M."/>
            <person name="Crombie A."/>
            <person name="Kalaitzis J.A."/>
            <person name="Vuong D."/>
            <person name="Rutledge P.J."/>
            <person name="Turner P."/>
            <person name="Pitt J.I."/>
            <person name="Lacey E."/>
            <person name="Chooi Y.H."/>
            <person name="Piggott A.M."/>
        </authorList>
    </citation>
    <scope>NUCLEOTIDE SEQUENCE</scope>
    <source>
        <strain evidence="7">MST-FP2251</strain>
    </source>
</reference>
<gene>
    <name evidence="7" type="ORF">FE257_002106</name>
</gene>
<feature type="domain" description="C2H2-type" evidence="6">
    <location>
        <begin position="57"/>
        <end position="81"/>
    </location>
</feature>
<feature type="domain" description="C2H2-type" evidence="6">
    <location>
        <begin position="84"/>
        <end position="113"/>
    </location>
</feature>
<dbReference type="Pfam" id="PF12171">
    <property type="entry name" value="zf-C2H2_jaz"/>
    <property type="match status" value="1"/>
</dbReference>
<evidence type="ECO:0000256" key="4">
    <source>
        <dbReference type="ARBA" id="ARBA00022833"/>
    </source>
</evidence>
<evidence type="ECO:0000256" key="1">
    <source>
        <dbReference type="ARBA" id="ARBA00022723"/>
    </source>
</evidence>
<accession>A0AAD4CTA9</accession>
<dbReference type="Pfam" id="PF12874">
    <property type="entry name" value="zf-met"/>
    <property type="match status" value="2"/>
</dbReference>
<evidence type="ECO:0000256" key="3">
    <source>
        <dbReference type="ARBA" id="ARBA00022771"/>
    </source>
</evidence>
<dbReference type="SMART" id="SM00355">
    <property type="entry name" value="ZnF_C2H2"/>
    <property type="match status" value="6"/>
</dbReference>
<keyword evidence="4" id="KW-0862">Zinc</keyword>
<keyword evidence="1" id="KW-0479">Metal-binding</keyword>
<reference evidence="7" key="2">
    <citation type="submission" date="2020-02" db="EMBL/GenBank/DDBJ databases">
        <authorList>
            <person name="Gilchrist C.L.M."/>
            <person name="Chooi Y.-H."/>
        </authorList>
    </citation>
    <scope>NUCLEOTIDE SEQUENCE</scope>
    <source>
        <strain evidence="7">MST-FP2251</strain>
    </source>
</reference>
<dbReference type="PANTHER" id="PTHR24379">
    <property type="entry name" value="KRAB AND ZINC FINGER DOMAIN-CONTAINING"/>
    <property type="match status" value="1"/>
</dbReference>
<dbReference type="SUPFAM" id="SSF57667">
    <property type="entry name" value="beta-beta-alpha zinc fingers"/>
    <property type="match status" value="3"/>
</dbReference>
<organism evidence="7 8">
    <name type="scientific">Aspergillus nanangensis</name>
    <dbReference type="NCBI Taxonomy" id="2582783"/>
    <lineage>
        <taxon>Eukaryota</taxon>
        <taxon>Fungi</taxon>
        <taxon>Dikarya</taxon>
        <taxon>Ascomycota</taxon>
        <taxon>Pezizomycotina</taxon>
        <taxon>Eurotiomycetes</taxon>
        <taxon>Eurotiomycetidae</taxon>
        <taxon>Eurotiales</taxon>
        <taxon>Aspergillaceae</taxon>
        <taxon>Aspergillus</taxon>
        <taxon>Aspergillus subgen. Circumdati</taxon>
    </lineage>
</organism>
<dbReference type="AlphaFoldDB" id="A0AAD4CTA9"/>
<dbReference type="EMBL" id="VCAU01000013">
    <property type="protein sequence ID" value="KAF9892329.1"/>
    <property type="molecule type" value="Genomic_DNA"/>
</dbReference>
<dbReference type="Gene3D" id="3.30.160.60">
    <property type="entry name" value="Classic Zinc Finger"/>
    <property type="match status" value="2"/>
</dbReference>
<dbReference type="InterPro" id="IPR013087">
    <property type="entry name" value="Znf_C2H2_type"/>
</dbReference>
<dbReference type="GO" id="GO:0008270">
    <property type="term" value="F:zinc ion binding"/>
    <property type="evidence" value="ECO:0007669"/>
    <property type="project" value="UniProtKB-KW"/>
</dbReference>
<protein>
    <recommendedName>
        <fullName evidence="6">C2H2-type domain-containing protein</fullName>
    </recommendedName>
</protein>